<keyword evidence="3" id="KW-1185">Reference proteome</keyword>
<name>A0A397W4W8_9GLOM</name>
<evidence type="ECO:0000256" key="1">
    <source>
        <dbReference type="SAM" id="Coils"/>
    </source>
</evidence>
<gene>
    <name evidence="2" type="ORF">C2G38_2057451</name>
</gene>
<evidence type="ECO:0000313" key="3">
    <source>
        <dbReference type="Proteomes" id="UP000266673"/>
    </source>
</evidence>
<sequence>MGKIFSLYLQQKAYDYLNQSLYKPNLDYKSLQDSSSKLEKRNNKLYQKNQDLIKRTQSLGTKAHHVQVQKSKHIA</sequence>
<dbReference type="AlphaFoldDB" id="A0A397W4W8"/>
<organism evidence="2 3">
    <name type="scientific">Gigaspora rosea</name>
    <dbReference type="NCBI Taxonomy" id="44941"/>
    <lineage>
        <taxon>Eukaryota</taxon>
        <taxon>Fungi</taxon>
        <taxon>Fungi incertae sedis</taxon>
        <taxon>Mucoromycota</taxon>
        <taxon>Glomeromycotina</taxon>
        <taxon>Glomeromycetes</taxon>
        <taxon>Diversisporales</taxon>
        <taxon>Gigasporaceae</taxon>
        <taxon>Gigaspora</taxon>
    </lineage>
</organism>
<accession>A0A397W4W8</accession>
<dbReference type="Proteomes" id="UP000266673">
    <property type="component" value="Unassembled WGS sequence"/>
</dbReference>
<feature type="coiled-coil region" evidence="1">
    <location>
        <begin position="28"/>
        <end position="55"/>
    </location>
</feature>
<protein>
    <submittedName>
        <fullName evidence="2">Uncharacterized protein</fullName>
    </submittedName>
</protein>
<dbReference type="EMBL" id="QKWP01000045">
    <property type="protein sequence ID" value="RIB29141.1"/>
    <property type="molecule type" value="Genomic_DNA"/>
</dbReference>
<proteinExistence type="predicted"/>
<dbReference type="OrthoDB" id="2368423at2759"/>
<keyword evidence="1" id="KW-0175">Coiled coil</keyword>
<reference evidence="2" key="1">
    <citation type="submission" date="2018-06" db="EMBL/GenBank/DDBJ databases">
        <title>Comparative genomics reveals the genomic features of Rhizophagus irregularis, R. cerebriforme, R. diaphanum and Gigaspora rosea, and their symbiotic lifestyle signature.</title>
        <authorList>
            <person name="Morin E."/>
            <person name="San Clemente H."/>
            <person name="Chen E.C.H."/>
            <person name="De La Providencia I."/>
            <person name="Hainaut M."/>
            <person name="Kuo A."/>
            <person name="Kohler A."/>
            <person name="Murat C."/>
            <person name="Tang N."/>
            <person name="Roy S."/>
            <person name="Loubradou J."/>
            <person name="Henrissat B."/>
            <person name="Grigoriev I.V."/>
            <person name="Corradi N."/>
            <person name="Roux C."/>
            <person name="Martin F.M."/>
        </authorList>
    </citation>
    <scope>NUCLEOTIDE SEQUENCE [LARGE SCALE GENOMIC DNA]</scope>
    <source>
        <strain evidence="2">DAOM 194757</strain>
    </source>
</reference>
<evidence type="ECO:0000313" key="2">
    <source>
        <dbReference type="EMBL" id="RIB29141.1"/>
    </source>
</evidence>
<comment type="caution">
    <text evidence="2">The sequence shown here is derived from an EMBL/GenBank/DDBJ whole genome shotgun (WGS) entry which is preliminary data.</text>
</comment>